<dbReference type="EMBL" id="JBHLUE010000012">
    <property type="protein sequence ID" value="MFC0565810.1"/>
    <property type="molecule type" value="Genomic_DNA"/>
</dbReference>
<feature type="domain" description="Polymerase nucleotidyl transferase" evidence="1">
    <location>
        <begin position="29"/>
        <end position="80"/>
    </location>
</feature>
<dbReference type="RefSeq" id="WP_377340021.1">
    <property type="nucleotide sequence ID" value="NZ_JBHLUE010000012.1"/>
</dbReference>
<comment type="caution">
    <text evidence="2">The sequence shown here is derived from an EMBL/GenBank/DDBJ whole genome shotgun (WGS) entry which is preliminary data.</text>
</comment>
<evidence type="ECO:0000259" key="1">
    <source>
        <dbReference type="Pfam" id="PF01909"/>
    </source>
</evidence>
<dbReference type="SUPFAM" id="SSF81301">
    <property type="entry name" value="Nucleotidyltransferase"/>
    <property type="match status" value="1"/>
</dbReference>
<dbReference type="InterPro" id="IPR043519">
    <property type="entry name" value="NT_sf"/>
</dbReference>
<reference evidence="2 3" key="1">
    <citation type="submission" date="2024-09" db="EMBL/GenBank/DDBJ databases">
        <authorList>
            <person name="Sun Q."/>
            <person name="Mori K."/>
        </authorList>
    </citation>
    <scope>NUCLEOTIDE SEQUENCE [LARGE SCALE GENOMIC DNA]</scope>
    <source>
        <strain evidence="2 3">TBRC 2205</strain>
    </source>
</reference>
<organism evidence="2 3">
    <name type="scientific">Plantactinospora siamensis</name>
    <dbReference type="NCBI Taxonomy" id="555372"/>
    <lineage>
        <taxon>Bacteria</taxon>
        <taxon>Bacillati</taxon>
        <taxon>Actinomycetota</taxon>
        <taxon>Actinomycetes</taxon>
        <taxon>Micromonosporales</taxon>
        <taxon>Micromonosporaceae</taxon>
        <taxon>Plantactinospora</taxon>
    </lineage>
</organism>
<accession>A0ABV6NYF5</accession>
<keyword evidence="3" id="KW-1185">Reference proteome</keyword>
<evidence type="ECO:0000313" key="3">
    <source>
        <dbReference type="Proteomes" id="UP001589894"/>
    </source>
</evidence>
<name>A0ABV6NYF5_9ACTN</name>
<dbReference type="Proteomes" id="UP001589894">
    <property type="component" value="Unassembled WGS sequence"/>
</dbReference>
<evidence type="ECO:0000313" key="2">
    <source>
        <dbReference type="EMBL" id="MFC0565810.1"/>
    </source>
</evidence>
<proteinExistence type="predicted"/>
<dbReference type="Pfam" id="PF01909">
    <property type="entry name" value="NTP_transf_2"/>
    <property type="match status" value="1"/>
</dbReference>
<protein>
    <submittedName>
        <fullName evidence="2">Nucleotidyltransferase domain-containing protein</fullName>
    </submittedName>
</protein>
<sequence>MEGRVNREAPGPVAELVDRYLASVDAALPGFVRRLYLVGSVALGAWQPPHSDVDTIIVTGRPAGAAELTALAEVHGKLSGRPHLDGVYLAETAFAARPMNREVAPFLVDGELHTDRPCGELTPVIWLLLRRYGIPVRGPAVTGPEPDEAAVRQYNLDNLRDYWQPLAGQIRAYATDQPPGDPVDAAGVAWTILGPPRLHYTLATGDITTKSEAAAYLAAEFPRWTELAGRAARWRTGAAEAFTVADLAAAADAVDAVTDDAWSRWGGTTA</sequence>
<gene>
    <name evidence="2" type="ORF">ACFFHU_16925</name>
</gene>
<dbReference type="InterPro" id="IPR002934">
    <property type="entry name" value="Polymerase_NTP_transf_dom"/>
</dbReference>